<evidence type="ECO:0000256" key="2">
    <source>
        <dbReference type="ARBA" id="ARBA00023136"/>
    </source>
</evidence>
<dbReference type="SUPFAM" id="SSF103088">
    <property type="entry name" value="OmpA-like"/>
    <property type="match status" value="1"/>
</dbReference>
<dbReference type="InterPro" id="IPR011659">
    <property type="entry name" value="WD40"/>
</dbReference>
<dbReference type="Gene3D" id="3.30.1330.60">
    <property type="entry name" value="OmpA-like domain"/>
    <property type="match status" value="1"/>
</dbReference>
<comment type="caution">
    <text evidence="7">The sequence shown here is derived from an EMBL/GenBank/DDBJ whole genome shotgun (WGS) entry which is preliminary data.</text>
</comment>
<dbReference type="PRINTS" id="PR01023">
    <property type="entry name" value="NAFLGMOTY"/>
</dbReference>
<dbReference type="InterPro" id="IPR036737">
    <property type="entry name" value="OmpA-like_sf"/>
</dbReference>
<dbReference type="PROSITE" id="PS51123">
    <property type="entry name" value="OMPA_2"/>
    <property type="match status" value="1"/>
</dbReference>
<dbReference type="InterPro" id="IPR011042">
    <property type="entry name" value="6-blade_b-propeller_TolB-like"/>
</dbReference>
<keyword evidence="2 4" id="KW-0472">Membrane</keyword>
<feature type="domain" description="OmpA-like" evidence="6">
    <location>
        <begin position="589"/>
        <end position="705"/>
    </location>
</feature>
<gene>
    <name evidence="7" type="ORF">QQ008_03685</name>
</gene>
<reference evidence="7" key="1">
    <citation type="submission" date="2023-06" db="EMBL/GenBank/DDBJ databases">
        <title>Genomic of Parafulvivirga corallium.</title>
        <authorList>
            <person name="Wang G."/>
        </authorList>
    </citation>
    <scope>NUCLEOTIDE SEQUENCE</scope>
    <source>
        <strain evidence="7">BMA10</strain>
    </source>
</reference>
<keyword evidence="3" id="KW-0998">Cell outer membrane</keyword>
<proteinExistence type="predicted"/>
<dbReference type="PRINTS" id="PR01021">
    <property type="entry name" value="OMPADOMAIN"/>
</dbReference>
<dbReference type="InterPro" id="IPR050330">
    <property type="entry name" value="Bact_OuterMem_StrucFunc"/>
</dbReference>
<dbReference type="PROSITE" id="PS01068">
    <property type="entry name" value="OMPA_1"/>
    <property type="match status" value="1"/>
</dbReference>
<evidence type="ECO:0000313" key="8">
    <source>
        <dbReference type="Proteomes" id="UP001172082"/>
    </source>
</evidence>
<dbReference type="Gene3D" id="2.120.10.30">
    <property type="entry name" value="TolB, C-terminal domain"/>
    <property type="match status" value="1"/>
</dbReference>
<dbReference type="PANTHER" id="PTHR30329:SF21">
    <property type="entry name" value="LIPOPROTEIN YIAD-RELATED"/>
    <property type="match status" value="1"/>
</dbReference>
<organism evidence="7 8">
    <name type="scientific">Splendidivirga corallicola</name>
    <dbReference type="NCBI Taxonomy" id="3051826"/>
    <lineage>
        <taxon>Bacteria</taxon>
        <taxon>Pseudomonadati</taxon>
        <taxon>Bacteroidota</taxon>
        <taxon>Cytophagia</taxon>
        <taxon>Cytophagales</taxon>
        <taxon>Splendidivirgaceae</taxon>
        <taxon>Splendidivirga</taxon>
    </lineage>
</organism>
<evidence type="ECO:0000256" key="1">
    <source>
        <dbReference type="ARBA" id="ARBA00004442"/>
    </source>
</evidence>
<keyword evidence="5" id="KW-0732">Signal</keyword>
<dbReference type="Proteomes" id="UP001172082">
    <property type="component" value="Unassembled WGS sequence"/>
</dbReference>
<dbReference type="CDD" id="cd07185">
    <property type="entry name" value="OmpA_C-like"/>
    <property type="match status" value="1"/>
</dbReference>
<protein>
    <submittedName>
        <fullName evidence="7">OmpA family protein</fullName>
    </submittedName>
</protein>
<dbReference type="PANTHER" id="PTHR30329">
    <property type="entry name" value="STATOR ELEMENT OF FLAGELLAR MOTOR COMPLEX"/>
    <property type="match status" value="1"/>
</dbReference>
<feature type="signal peptide" evidence="5">
    <location>
        <begin position="1"/>
        <end position="22"/>
    </location>
</feature>
<name>A0ABT8KI89_9BACT</name>
<evidence type="ECO:0000256" key="3">
    <source>
        <dbReference type="ARBA" id="ARBA00023237"/>
    </source>
</evidence>
<evidence type="ECO:0000256" key="5">
    <source>
        <dbReference type="SAM" id="SignalP"/>
    </source>
</evidence>
<dbReference type="SUPFAM" id="SSF82171">
    <property type="entry name" value="DPP6 N-terminal domain-like"/>
    <property type="match status" value="1"/>
</dbReference>
<sequence length="705" mass="79482">MKALLKYTTTAYLITAFGWCFAQHSMQPINLGNGVNSEYEEISPVLSPDGQTLYFVRMNHPENKYKKKGSQDIWYSELDAYGNWSKAERMPDHINNSKYNAIHWISQDGDRILVQGVYSKKGTDWKKRGFSISNKNQNGWGKPVPLKIPGFDNMNDGAFSGAFLSNDEQAIVLCFNKVMGARNGDLFVTLQRKGQKYLRPVKIKALSTKYDEQAPYLSDDQKRLYFSSNRDGNYDIYMSERQSDGWKEWSEPVKVEFGVNSDEWESYFKLINEGKSAYFCSTNNSLGNSDIFMVELDEEKKELPRNIIVKGKVIDGTTNEPLLGSSQMKIFANGNPLPDDAVDLSEASFIYAPKTQDDVIFTATSETYTIDTLEVNLSHQNNDTLNIQLIARSEQIVQTPPVQKVDKEVSASKPFIIKGNIYDKASGELLGSNDNPFVTLNGVVPENISYNTGYYNFEVEKLYESTLKASAPGYSAVSVTIAPSDSNVIIQDFYLEKEDSYIYVYGRILDKETERPVTSLEGLSITIDGESLEGTDINQIDKTYRVRVKSGKIYAINANLSNYFGISENIDLNSTPNHELQKDLYLAPIKTGQTVTLNNILFETGSARLKDESIPELRRVADFFIENSSMVIEISGHTDDVGSETYNQKLSEQRAKSVAKYIVLKGLPVERVEFKGYGESNPVASNRTSSGREQNRRVEFRILED</sequence>
<comment type="subcellular location">
    <subcellularLocation>
        <location evidence="1">Cell outer membrane</location>
    </subcellularLocation>
</comment>
<dbReference type="InterPro" id="IPR006665">
    <property type="entry name" value="OmpA-like"/>
</dbReference>
<accession>A0ABT8KI89</accession>
<evidence type="ECO:0000313" key="7">
    <source>
        <dbReference type="EMBL" id="MDN5200440.1"/>
    </source>
</evidence>
<dbReference type="EMBL" id="JAUJEA010000001">
    <property type="protein sequence ID" value="MDN5200440.1"/>
    <property type="molecule type" value="Genomic_DNA"/>
</dbReference>
<dbReference type="Pfam" id="PF00691">
    <property type="entry name" value="OmpA"/>
    <property type="match status" value="1"/>
</dbReference>
<evidence type="ECO:0000256" key="4">
    <source>
        <dbReference type="PROSITE-ProRule" id="PRU00473"/>
    </source>
</evidence>
<dbReference type="InterPro" id="IPR006664">
    <property type="entry name" value="OMP_bac"/>
</dbReference>
<evidence type="ECO:0000259" key="6">
    <source>
        <dbReference type="PROSITE" id="PS51123"/>
    </source>
</evidence>
<keyword evidence="8" id="KW-1185">Reference proteome</keyword>
<dbReference type="Pfam" id="PF07676">
    <property type="entry name" value="PD40"/>
    <property type="match status" value="2"/>
</dbReference>
<dbReference type="InterPro" id="IPR006690">
    <property type="entry name" value="OMPA-like_CS"/>
</dbReference>
<dbReference type="RefSeq" id="WP_346750465.1">
    <property type="nucleotide sequence ID" value="NZ_JAUJEA010000001.1"/>
</dbReference>
<feature type="chain" id="PRO_5046942211" evidence="5">
    <location>
        <begin position="23"/>
        <end position="705"/>
    </location>
</feature>